<reference evidence="2" key="1">
    <citation type="submission" date="2024-01" db="EMBL/GenBank/DDBJ databases">
        <title>Bank of Algae and Cyanobacteria of the Azores (BACA) strain genomes.</title>
        <authorList>
            <person name="Luz R."/>
            <person name="Cordeiro R."/>
            <person name="Fonseca A."/>
            <person name="Goncalves V."/>
        </authorList>
    </citation>
    <scope>NUCLEOTIDE SEQUENCE</scope>
    <source>
        <strain evidence="2">BACA0141</strain>
    </source>
</reference>
<gene>
    <name evidence="2" type="ORF">V2H45_22470</name>
</gene>
<protein>
    <submittedName>
        <fullName evidence="2">Glycosyltransferase</fullName>
    </submittedName>
</protein>
<dbReference type="Proteomes" id="UP001333818">
    <property type="component" value="Unassembled WGS sequence"/>
</dbReference>
<dbReference type="InterPro" id="IPR055259">
    <property type="entry name" value="YkvP/CgeB_Glyco_trans-like"/>
</dbReference>
<dbReference type="EMBL" id="JAZBJZ010000139">
    <property type="protein sequence ID" value="MEE3719513.1"/>
    <property type="molecule type" value="Genomic_DNA"/>
</dbReference>
<evidence type="ECO:0000313" key="3">
    <source>
        <dbReference type="Proteomes" id="UP001333818"/>
    </source>
</evidence>
<feature type="domain" description="Spore protein YkvP/CgeB glycosyl transferase-like" evidence="1">
    <location>
        <begin position="268"/>
        <end position="382"/>
    </location>
</feature>
<organism evidence="2 3">
    <name type="scientific">Tumidithrix elongata BACA0141</name>
    <dbReference type="NCBI Taxonomy" id="2716417"/>
    <lineage>
        <taxon>Bacteria</taxon>
        <taxon>Bacillati</taxon>
        <taxon>Cyanobacteriota</taxon>
        <taxon>Cyanophyceae</taxon>
        <taxon>Pseudanabaenales</taxon>
        <taxon>Pseudanabaenaceae</taxon>
        <taxon>Tumidithrix</taxon>
        <taxon>Tumidithrix elongata</taxon>
    </lineage>
</organism>
<sequence length="400" mass="45861">MLTQIFKNALGEKIKSKLIPIRNFLLKKFIQVDGKISVGYQYRSLFNKKAEGIVNNTISQIDGTIRSNINLRETPHILFVTEKWCDCNPFMGTTNSEHNLFGSLASSGLATQARFHFDEYYYEHHDAGDIALLETCLNTSPDVVVLTWWHGKIFSFFPYNPKLETLKIIATELKIPIVAIWFDSVLSKVMMIAETVLPYVACNVILDSTVSYLGKTNHPEKYLSLWTPQDSKIFNNPKLERDIDICFLGSTHGYADRIEGITALRDNGIHVYQAGGQRENHLSVEEYASILMRSKIVLNFSYARSQNVVQAKGRIFEATLCGAMLLESENSETAKWFEPFVDYVPFVDAFDLVKQAKYYLAQEDERRAIAQRGHYKATTNYTGEIFWRIILDKTRAWKRD</sequence>
<dbReference type="AlphaFoldDB" id="A0AAW9Q8G9"/>
<name>A0AAW9Q8G9_9CYAN</name>
<dbReference type="Pfam" id="PF13524">
    <property type="entry name" value="Glyco_trans_1_2"/>
    <property type="match status" value="1"/>
</dbReference>
<evidence type="ECO:0000259" key="1">
    <source>
        <dbReference type="Pfam" id="PF13524"/>
    </source>
</evidence>
<accession>A0AAW9Q8G9</accession>
<proteinExistence type="predicted"/>
<comment type="caution">
    <text evidence="2">The sequence shown here is derived from an EMBL/GenBank/DDBJ whole genome shotgun (WGS) entry which is preliminary data.</text>
</comment>
<evidence type="ECO:0000313" key="2">
    <source>
        <dbReference type="EMBL" id="MEE3719513.1"/>
    </source>
</evidence>
<keyword evidence="3" id="KW-1185">Reference proteome</keyword>